<dbReference type="PANTHER" id="PTHR21225:SF12">
    <property type="entry name" value="PHOSPHO-2-DEHYDRO-3-DEOXYHEPTONATE ALDOLASE, TYROSINE-INHIBITED"/>
    <property type="match status" value="1"/>
</dbReference>
<dbReference type="PIRSF" id="PIRSF001361">
    <property type="entry name" value="DAHP_synthase"/>
    <property type="match status" value="1"/>
</dbReference>
<evidence type="ECO:0000256" key="12">
    <source>
        <dbReference type="SAM" id="MobiDB-lite"/>
    </source>
</evidence>
<dbReference type="PANTHER" id="PTHR21225">
    <property type="entry name" value="PHOSPHO-2-DEHYDRO-3-DEOXYHEPTONATE ALDOLASE DAHP SYNTHETASE"/>
    <property type="match status" value="1"/>
</dbReference>
<dbReference type="NCBIfam" id="TIGR00034">
    <property type="entry name" value="aroFGH"/>
    <property type="match status" value="1"/>
</dbReference>
<dbReference type="AlphaFoldDB" id="A0A0H5R657"/>
<keyword evidence="5" id="KW-0028">Amino-acid biosynthesis</keyword>
<evidence type="ECO:0000313" key="14">
    <source>
        <dbReference type="EMBL" id="CRZ09252.1"/>
    </source>
</evidence>
<evidence type="ECO:0000256" key="5">
    <source>
        <dbReference type="ARBA" id="ARBA00022605"/>
    </source>
</evidence>
<comment type="catalytic activity">
    <reaction evidence="11">
        <text>D-erythrose 4-phosphate + phosphoenolpyruvate + H2O = 7-phospho-2-dehydro-3-deoxy-D-arabino-heptonate + phosphate</text>
        <dbReference type="Rhea" id="RHEA:14717"/>
        <dbReference type="ChEBI" id="CHEBI:15377"/>
        <dbReference type="ChEBI" id="CHEBI:16897"/>
        <dbReference type="ChEBI" id="CHEBI:43474"/>
        <dbReference type="ChEBI" id="CHEBI:58394"/>
        <dbReference type="ChEBI" id="CHEBI:58702"/>
        <dbReference type="EC" id="2.5.1.54"/>
    </reaction>
</comment>
<comment type="pathway">
    <text evidence="2">Metabolic intermediate biosynthesis; chorismate biosynthesis; chorismate from D-erythrose 4-phosphate and phosphoenolpyruvate: step 1/7.</text>
</comment>
<dbReference type="GO" id="GO:0009073">
    <property type="term" value="P:aromatic amino acid family biosynthetic process"/>
    <property type="evidence" value="ECO:0007669"/>
    <property type="project" value="UniProtKB-KW"/>
</dbReference>
<dbReference type="Gene3D" id="3.20.20.70">
    <property type="entry name" value="Aldolase class I"/>
    <property type="match status" value="1"/>
</dbReference>
<reference evidence="14" key="1">
    <citation type="submission" date="2015-04" db="EMBL/GenBank/DDBJ databases">
        <title>The genome sequence of the plant pathogenic Rhizarian Plasmodiophora brassicae reveals insights in its biotrophic life cycle and the origin of chitin synthesis.</title>
        <authorList>
            <person name="Schwelm A."/>
            <person name="Fogelqvist J."/>
            <person name="Knaust A."/>
            <person name="Julke S."/>
            <person name="Lilja T."/>
            <person name="Dhandapani V."/>
            <person name="Bonilla-Rosso G."/>
            <person name="Karlsson M."/>
            <person name="Shevchenko A."/>
            <person name="Choi S.R."/>
            <person name="Kim H.G."/>
            <person name="Park J.Y."/>
            <person name="Lim Y.P."/>
            <person name="Ludwig-Muller J."/>
            <person name="Dixelius C."/>
        </authorList>
    </citation>
    <scope>NUCLEOTIDE SEQUENCE</scope>
    <source>
        <tissue evidence="14">Potato root galls</tissue>
    </source>
</reference>
<sequence length="378" mass="41096">MTRIGAGDVGSEQKGMRCDQEGECDVTDDLSIESYKPLISPALLREDLPITRAASQTVLRGRSQAEAIISGRDDRLLVIVGPCSLHDPVAAMEYGRLLRPAIDHFSSDLHIVMRAYFEKPRTTVGWKGLINDPDLNGTFRINKGLRVARRLLLDLNEMGVPVGVELLDTISPQFIADLVSWGAIGARTTECQLHRELASGVSFPVGFKNGTSGDTQIAVDAIVAATEPHVFLGVNNHGLATICRTTGNRFTHLILRGGASGPNYDPKSVQDTVRLLQKKNSRNQTIMIDCSHGNSLRLHKNQPLVANAIADQVAQPSGAAIIGAMIESNLVEGKQDIGGSLRYGQSITDACVSWQDTVPMLERLAHSVRQRRSLSHNR</sequence>
<dbReference type="GO" id="GO:0005737">
    <property type="term" value="C:cytoplasm"/>
    <property type="evidence" value="ECO:0007669"/>
    <property type="project" value="TreeGrafter"/>
</dbReference>
<comment type="similarity">
    <text evidence="3">Belongs to the class-I DAHP synthase family.</text>
</comment>
<evidence type="ECO:0000256" key="4">
    <source>
        <dbReference type="ARBA" id="ARBA00012694"/>
    </source>
</evidence>
<evidence type="ECO:0000259" key="13">
    <source>
        <dbReference type="Pfam" id="PF00793"/>
    </source>
</evidence>
<dbReference type="GO" id="GO:0008652">
    <property type="term" value="P:amino acid biosynthetic process"/>
    <property type="evidence" value="ECO:0007669"/>
    <property type="project" value="UniProtKB-KW"/>
</dbReference>
<accession>A0A0H5R657</accession>
<evidence type="ECO:0000256" key="8">
    <source>
        <dbReference type="ARBA" id="ARBA00031111"/>
    </source>
</evidence>
<dbReference type="SUPFAM" id="SSF51569">
    <property type="entry name" value="Aldolase"/>
    <property type="match status" value="1"/>
</dbReference>
<dbReference type="GO" id="GO:0003849">
    <property type="term" value="F:3-deoxy-7-phosphoheptulonate synthase activity"/>
    <property type="evidence" value="ECO:0007669"/>
    <property type="project" value="UniProtKB-EC"/>
</dbReference>
<evidence type="ECO:0000256" key="11">
    <source>
        <dbReference type="ARBA" id="ARBA00047508"/>
    </source>
</evidence>
<name>A0A0H5R657_9EUKA</name>
<evidence type="ECO:0000256" key="1">
    <source>
        <dbReference type="ARBA" id="ARBA00003726"/>
    </source>
</evidence>
<evidence type="ECO:0000256" key="3">
    <source>
        <dbReference type="ARBA" id="ARBA00007985"/>
    </source>
</evidence>
<dbReference type="FunFam" id="3.20.20.70:FF:000005">
    <property type="entry name" value="Phospho-2-dehydro-3-deoxyheptonate aldolase"/>
    <property type="match status" value="1"/>
</dbReference>
<evidence type="ECO:0000256" key="9">
    <source>
        <dbReference type="ARBA" id="ARBA00031349"/>
    </source>
</evidence>
<organism evidence="14">
    <name type="scientific">Spongospora subterranea</name>
    <dbReference type="NCBI Taxonomy" id="70186"/>
    <lineage>
        <taxon>Eukaryota</taxon>
        <taxon>Sar</taxon>
        <taxon>Rhizaria</taxon>
        <taxon>Endomyxa</taxon>
        <taxon>Phytomyxea</taxon>
        <taxon>Plasmodiophorida</taxon>
        <taxon>Plasmodiophoridae</taxon>
        <taxon>Spongospora</taxon>
    </lineage>
</organism>
<dbReference type="InterPro" id="IPR006219">
    <property type="entry name" value="DAHP_synth_1"/>
</dbReference>
<keyword evidence="6" id="KW-0808">Transferase</keyword>
<evidence type="ECO:0000256" key="7">
    <source>
        <dbReference type="ARBA" id="ARBA00023141"/>
    </source>
</evidence>
<evidence type="ECO:0000256" key="10">
    <source>
        <dbReference type="ARBA" id="ARBA00032193"/>
    </source>
</evidence>
<dbReference type="Pfam" id="PF00793">
    <property type="entry name" value="DAHP_synth_1"/>
    <property type="match status" value="1"/>
</dbReference>
<feature type="domain" description="DAHP synthetase I/KDSA" evidence="13">
    <location>
        <begin position="66"/>
        <end position="360"/>
    </location>
</feature>
<keyword evidence="7" id="KW-0057">Aromatic amino acid biosynthesis</keyword>
<dbReference type="InterPro" id="IPR013785">
    <property type="entry name" value="Aldolase_TIM"/>
</dbReference>
<dbReference type="EMBL" id="HACM01008810">
    <property type="protein sequence ID" value="CRZ09252.1"/>
    <property type="molecule type" value="Transcribed_RNA"/>
</dbReference>
<comment type="function">
    <text evidence="1">Stereospecific condensation of phosphoenolpyruvate (PEP) and D-erythrose-4-phosphate (E4P) giving rise to 3-deoxy-D-arabino-heptulosonate-7-phosphate (DAHP).</text>
</comment>
<feature type="region of interest" description="Disordered" evidence="12">
    <location>
        <begin position="1"/>
        <end position="20"/>
    </location>
</feature>
<evidence type="ECO:0000256" key="6">
    <source>
        <dbReference type="ARBA" id="ARBA00022679"/>
    </source>
</evidence>
<proteinExistence type="inferred from homology"/>
<dbReference type="NCBIfam" id="NF009395">
    <property type="entry name" value="PRK12755.1"/>
    <property type="match status" value="1"/>
</dbReference>
<dbReference type="InterPro" id="IPR006218">
    <property type="entry name" value="DAHP1/KDSA"/>
</dbReference>
<protein>
    <recommendedName>
        <fullName evidence="4">3-deoxy-7-phosphoheptulonate synthase</fullName>
        <ecNumber evidence="4">2.5.1.54</ecNumber>
    </recommendedName>
    <alternativeName>
        <fullName evidence="10">3-deoxy-D-arabino-heptulosonate 7-phosphate synthase</fullName>
    </alternativeName>
    <alternativeName>
        <fullName evidence="9">DAHP synthase</fullName>
    </alternativeName>
    <alternativeName>
        <fullName evidence="8">Phospho-2-keto-3-deoxyheptonate aldolase</fullName>
    </alternativeName>
</protein>
<dbReference type="EC" id="2.5.1.54" evidence="4"/>
<evidence type="ECO:0000256" key="2">
    <source>
        <dbReference type="ARBA" id="ARBA00004688"/>
    </source>
</evidence>